<accession>A0ABS0QKL3</accession>
<dbReference type="Gene3D" id="2.70.40.10">
    <property type="match status" value="1"/>
</dbReference>
<proteinExistence type="predicted"/>
<dbReference type="InterPro" id="IPR036157">
    <property type="entry name" value="dUTPase-like_sf"/>
</dbReference>
<dbReference type="EMBL" id="JAEDAQ010000001">
    <property type="protein sequence ID" value="MBH9579763.1"/>
    <property type="molecule type" value="Genomic_DNA"/>
</dbReference>
<protein>
    <submittedName>
        <fullName evidence="1">dUTP pyrophosphatase</fullName>
    </submittedName>
</protein>
<feature type="non-terminal residue" evidence="1">
    <location>
        <position position="1"/>
    </location>
</feature>
<reference evidence="1 2" key="1">
    <citation type="submission" date="2020-12" db="EMBL/GenBank/DDBJ databases">
        <title>Genomic analysis of Staphylococcus felis from a cat with skin infection.</title>
        <authorList>
            <person name="Aslantas O."/>
            <person name="Keskin O."/>
            <person name="Buyukaltay K."/>
            <person name="Gullu Yucetepe A."/>
        </authorList>
    </citation>
    <scope>NUCLEOTIDE SEQUENCE [LARGE SCALE GENOMIC DNA]</scope>
    <source>
        <strain evidence="1 2">HARRANVET</strain>
    </source>
</reference>
<gene>
    <name evidence="1" type="ORF">I9026_00005</name>
</gene>
<dbReference type="Proteomes" id="UP000597038">
    <property type="component" value="Unassembled WGS sequence"/>
</dbReference>
<evidence type="ECO:0000313" key="2">
    <source>
        <dbReference type="Proteomes" id="UP000597038"/>
    </source>
</evidence>
<comment type="caution">
    <text evidence="1">The sequence shown here is derived from an EMBL/GenBank/DDBJ whole genome shotgun (WGS) entry which is preliminary data.</text>
</comment>
<name>A0ABS0QKL3_9STAP</name>
<keyword evidence="2" id="KW-1185">Reference proteome</keyword>
<evidence type="ECO:0000313" key="1">
    <source>
        <dbReference type="EMBL" id="MBH9579763.1"/>
    </source>
</evidence>
<organism evidence="1 2">
    <name type="scientific">Staphylococcus felis</name>
    <dbReference type="NCBI Taxonomy" id="46127"/>
    <lineage>
        <taxon>Bacteria</taxon>
        <taxon>Bacillati</taxon>
        <taxon>Bacillota</taxon>
        <taxon>Bacilli</taxon>
        <taxon>Bacillales</taxon>
        <taxon>Staphylococcaceae</taxon>
        <taxon>Staphylococcus</taxon>
    </lineage>
</organism>
<sequence length="33" mass="3595">LVIVPIITPELQKVEEFDDVSARGEKAFGSSGY</sequence>